<evidence type="ECO:0000256" key="1">
    <source>
        <dbReference type="ARBA" id="ARBA00007789"/>
    </source>
</evidence>
<keyword evidence="4" id="KW-1185">Reference proteome</keyword>
<dbReference type="OrthoDB" id="9780518at2"/>
<dbReference type="KEGG" id="bko:CKF48_21315"/>
<dbReference type="GO" id="GO:0016705">
    <property type="term" value="F:oxidoreductase activity, acting on paired donors, with incorporation or reduction of molecular oxygen"/>
    <property type="evidence" value="ECO:0007669"/>
    <property type="project" value="InterPro"/>
</dbReference>
<dbReference type="NCBIfam" id="TIGR03558">
    <property type="entry name" value="oxido_grp_1"/>
    <property type="match status" value="1"/>
</dbReference>
<dbReference type="InterPro" id="IPR036661">
    <property type="entry name" value="Luciferase-like_sf"/>
</dbReference>
<dbReference type="Gene3D" id="3.20.20.30">
    <property type="entry name" value="Luciferase-like domain"/>
    <property type="match status" value="1"/>
</dbReference>
<dbReference type="PANTHER" id="PTHR30137:SF19">
    <property type="entry name" value="LUCIFERASE-LIKE MONOOXYGENASE"/>
    <property type="match status" value="1"/>
</dbReference>
<accession>A0A248TN29</accession>
<dbReference type="SUPFAM" id="SSF51679">
    <property type="entry name" value="Bacterial luciferase-like"/>
    <property type="match status" value="1"/>
</dbReference>
<dbReference type="GO" id="GO:0005829">
    <property type="term" value="C:cytosol"/>
    <property type="evidence" value="ECO:0007669"/>
    <property type="project" value="TreeGrafter"/>
</dbReference>
<dbReference type="AlphaFoldDB" id="A0A248TN29"/>
<evidence type="ECO:0000259" key="2">
    <source>
        <dbReference type="Pfam" id="PF00296"/>
    </source>
</evidence>
<dbReference type="PANTHER" id="PTHR30137">
    <property type="entry name" value="LUCIFERASE-LIKE MONOOXYGENASE"/>
    <property type="match status" value="1"/>
</dbReference>
<evidence type="ECO:0000313" key="4">
    <source>
        <dbReference type="Proteomes" id="UP000215137"/>
    </source>
</evidence>
<dbReference type="InterPro" id="IPR019949">
    <property type="entry name" value="CmoO-like"/>
</dbReference>
<evidence type="ECO:0000313" key="3">
    <source>
        <dbReference type="EMBL" id="ASV69623.1"/>
    </source>
</evidence>
<feature type="domain" description="Luciferase-like" evidence="2">
    <location>
        <begin position="1"/>
        <end position="292"/>
    </location>
</feature>
<dbReference type="EMBL" id="CP022983">
    <property type="protein sequence ID" value="ASV69623.1"/>
    <property type="molecule type" value="Genomic_DNA"/>
</dbReference>
<protein>
    <submittedName>
        <fullName evidence="3">LLM class flavin-dependent oxidoreductase</fullName>
    </submittedName>
</protein>
<proteinExistence type="predicted"/>
<dbReference type="Pfam" id="PF00296">
    <property type="entry name" value="Bac_luciferase"/>
    <property type="match status" value="1"/>
</dbReference>
<comment type="similarity">
    <text evidence="1">To bacterial alkanal monooxygenase alpha and beta chains.</text>
</comment>
<sequence length="330" mass="36855">MKLSILDQSPIAKGKTAKEALEASLQLAKTADELGYYRYWIAEHHDLPGLASSSPEIMMTYIASQTSTIRIGSGALLLPNYKPFKVAENFHLLSTLFPGRIDLGIGRAPGASAEASIALAGNYLQAVKEWPQSIDTLLAFLNDHHPEDHLFRKVKASPIPPIKPEVWMLGTSHKSASLAAEKGLHYCFGQFMSDANGKEAIDLFKEKRKSEQQNMMLTVSVICAETDEKAEEIATSVLLWHLQSDDGEKQEVPSVEEAIKHPYFIAKQEKVAKMKERMIIGNPEKVKRDLLSLTNQYGIDEVMIVTITHDYDDRLKSYKLLADMINKPVF</sequence>
<dbReference type="FunFam" id="3.20.20.30:FF:000002">
    <property type="entry name" value="LLM class flavin-dependent oxidoreductase"/>
    <property type="match status" value="1"/>
</dbReference>
<dbReference type="RefSeq" id="WP_095373187.1">
    <property type="nucleotide sequence ID" value="NZ_CP022983.1"/>
</dbReference>
<gene>
    <name evidence="3" type="ORF">CKF48_21315</name>
</gene>
<dbReference type="Proteomes" id="UP000215137">
    <property type="component" value="Chromosome"/>
</dbReference>
<name>A0A248TN29_9BACI</name>
<organism evidence="3 4">
    <name type="scientific">Cytobacillus kochii</name>
    <dbReference type="NCBI Taxonomy" id="859143"/>
    <lineage>
        <taxon>Bacteria</taxon>
        <taxon>Bacillati</taxon>
        <taxon>Bacillota</taxon>
        <taxon>Bacilli</taxon>
        <taxon>Bacillales</taxon>
        <taxon>Bacillaceae</taxon>
        <taxon>Cytobacillus</taxon>
    </lineage>
</organism>
<reference evidence="3 4" key="1">
    <citation type="submission" date="2017-08" db="EMBL/GenBank/DDBJ databases">
        <title>Complete Genome Sequence of Bacillus kochii Oregon-R-modENCODE STRAIN BDGP4, isolated from Drosophila melanogaster gut.</title>
        <authorList>
            <person name="Wan K.H."/>
            <person name="Yu C."/>
            <person name="Park S."/>
            <person name="Hammonds A.S."/>
            <person name="Booth B.W."/>
            <person name="Celniker S.E."/>
        </authorList>
    </citation>
    <scope>NUCLEOTIDE SEQUENCE [LARGE SCALE GENOMIC DNA]</scope>
    <source>
        <strain evidence="3 4">BDGP4</strain>
    </source>
</reference>
<dbReference type="InterPro" id="IPR050766">
    <property type="entry name" value="Bact_Lucif_Oxidored"/>
</dbReference>
<dbReference type="InterPro" id="IPR011251">
    <property type="entry name" value="Luciferase-like_dom"/>
</dbReference>